<organism evidence="3 4">
    <name type="scientific">Nicrophorus vespilloides</name>
    <name type="common">Boreal carrion beetle</name>
    <dbReference type="NCBI Taxonomy" id="110193"/>
    <lineage>
        <taxon>Eukaryota</taxon>
        <taxon>Metazoa</taxon>
        <taxon>Ecdysozoa</taxon>
        <taxon>Arthropoda</taxon>
        <taxon>Hexapoda</taxon>
        <taxon>Insecta</taxon>
        <taxon>Pterygota</taxon>
        <taxon>Neoptera</taxon>
        <taxon>Endopterygota</taxon>
        <taxon>Coleoptera</taxon>
        <taxon>Polyphaga</taxon>
        <taxon>Staphyliniformia</taxon>
        <taxon>Silphidae</taxon>
        <taxon>Nicrophorinae</taxon>
        <taxon>Nicrophorus</taxon>
    </lineage>
</organism>
<evidence type="ECO:0000313" key="4">
    <source>
        <dbReference type="RefSeq" id="XP_017786977.1"/>
    </source>
</evidence>
<accession>A0ABM1NJH7</accession>
<sequence>MRVLILSCLLAAAVSAGYAPQGFGGPQHGYGGQQAVGYSGPQHFPVIQNGVPVETEEVQHAKANHYAALAQEQSHPAYQHGPQFQENYEQGPAAGHGAPSYSAGPAHSFSNGQHFAPAPQSYAPAPQSYAPAPQSYSPAPQSYAPVQSFGPSHGGFAPQGKVAVAPAYETTHVIPSIGQDGKPLDTPEVQAAKAHHFAAVSEALARAPKVQPGPQGHQGPAHYRYRRGIYSHIPLAYAGPHHIPVLSHKGVPVDTVEVQHARAQHFAAHAEANHGSGYAIHQNHAPVYGYKDSYGYVPTIAHDGTPLDTPEVEHAKAAHFAAHHEALARNSKHLQPSYNHYYH</sequence>
<keyword evidence="2" id="KW-0732">Signal</keyword>
<reference evidence="4" key="1">
    <citation type="submission" date="2025-08" db="UniProtKB">
        <authorList>
            <consortium name="RefSeq"/>
        </authorList>
    </citation>
    <scope>IDENTIFICATION</scope>
    <source>
        <tissue evidence="4">Whole Larva</tissue>
    </source>
</reference>
<dbReference type="Proteomes" id="UP000695000">
    <property type="component" value="Unplaced"/>
</dbReference>
<evidence type="ECO:0000313" key="3">
    <source>
        <dbReference type="Proteomes" id="UP000695000"/>
    </source>
</evidence>
<evidence type="ECO:0000256" key="1">
    <source>
        <dbReference type="SAM" id="MobiDB-lite"/>
    </source>
</evidence>
<keyword evidence="3" id="KW-1185">Reference proteome</keyword>
<feature type="chain" id="PRO_5045900233" evidence="2">
    <location>
        <begin position="17"/>
        <end position="343"/>
    </location>
</feature>
<evidence type="ECO:0000256" key="2">
    <source>
        <dbReference type="SAM" id="SignalP"/>
    </source>
</evidence>
<dbReference type="GeneID" id="108569799"/>
<protein>
    <submittedName>
        <fullName evidence="4">Pupal cuticle protein-like</fullName>
    </submittedName>
</protein>
<proteinExistence type="predicted"/>
<name>A0ABM1NJH7_NICVS</name>
<feature type="compositionally biased region" description="Low complexity" evidence="1">
    <location>
        <begin position="116"/>
        <end position="145"/>
    </location>
</feature>
<gene>
    <name evidence="4" type="primary">LOC108569799</name>
</gene>
<feature type="signal peptide" evidence="2">
    <location>
        <begin position="1"/>
        <end position="16"/>
    </location>
</feature>
<dbReference type="RefSeq" id="XP_017786977.1">
    <property type="nucleotide sequence ID" value="XM_017931488.1"/>
</dbReference>
<feature type="region of interest" description="Disordered" evidence="1">
    <location>
        <begin position="82"/>
        <end position="152"/>
    </location>
</feature>